<evidence type="ECO:0000256" key="3">
    <source>
        <dbReference type="ARBA" id="ARBA00022801"/>
    </source>
</evidence>
<dbReference type="Pfam" id="PF00929">
    <property type="entry name" value="RNase_T"/>
    <property type="match status" value="1"/>
</dbReference>
<dbReference type="InterPro" id="IPR012337">
    <property type="entry name" value="RNaseH-like_sf"/>
</dbReference>
<evidence type="ECO:0000256" key="2">
    <source>
        <dbReference type="ARBA" id="ARBA00022722"/>
    </source>
</evidence>
<dbReference type="GO" id="GO:0005829">
    <property type="term" value="C:cytosol"/>
    <property type="evidence" value="ECO:0007669"/>
    <property type="project" value="TreeGrafter"/>
</dbReference>
<dbReference type="EC" id="2.7.7.7" evidence="1"/>
<keyword evidence="8" id="KW-1133">Transmembrane helix</keyword>
<dbReference type="Gene3D" id="3.30.450.20">
    <property type="entry name" value="PAS domain"/>
    <property type="match status" value="1"/>
</dbReference>
<keyword evidence="4" id="KW-0269">Exonuclease</keyword>
<dbReference type="GO" id="GO:0003677">
    <property type="term" value="F:DNA binding"/>
    <property type="evidence" value="ECO:0007669"/>
    <property type="project" value="InterPro"/>
</dbReference>
<dbReference type="InterPro" id="IPR036397">
    <property type="entry name" value="RNaseH_sf"/>
</dbReference>
<evidence type="ECO:0000313" key="11">
    <source>
        <dbReference type="Proteomes" id="UP000092839"/>
    </source>
</evidence>
<feature type="transmembrane region" description="Helical" evidence="8">
    <location>
        <begin position="36"/>
        <end position="58"/>
    </location>
</feature>
<keyword evidence="2" id="KW-0540">Nuclease</keyword>
<organism evidence="10 11">
    <name type="scientific">Bradyrhizobium icense</name>
    <dbReference type="NCBI Taxonomy" id="1274631"/>
    <lineage>
        <taxon>Bacteria</taxon>
        <taxon>Pseudomonadati</taxon>
        <taxon>Pseudomonadota</taxon>
        <taxon>Alphaproteobacteria</taxon>
        <taxon>Hyphomicrobiales</taxon>
        <taxon>Nitrobacteraceae</taxon>
        <taxon>Bradyrhizobium</taxon>
    </lineage>
</organism>
<dbReference type="InterPro" id="IPR036890">
    <property type="entry name" value="HATPase_C_sf"/>
</dbReference>
<dbReference type="GO" id="GO:0003887">
    <property type="term" value="F:DNA-directed DNA polymerase activity"/>
    <property type="evidence" value="ECO:0007669"/>
    <property type="project" value="UniProtKB-EC"/>
</dbReference>
<accession>A0A1B1UA58</accession>
<evidence type="ECO:0000256" key="6">
    <source>
        <dbReference type="ARBA" id="ARBA00026073"/>
    </source>
</evidence>
<dbReference type="OrthoDB" id="9808528at2"/>
<keyword evidence="8" id="KW-0472">Membrane</keyword>
<dbReference type="EMBL" id="CP016428">
    <property type="protein sequence ID" value="ANV99643.1"/>
    <property type="molecule type" value="Genomic_DNA"/>
</dbReference>
<comment type="catalytic activity">
    <reaction evidence="7">
        <text>DNA(n) + a 2'-deoxyribonucleoside 5'-triphosphate = DNA(n+1) + diphosphate</text>
        <dbReference type="Rhea" id="RHEA:22508"/>
        <dbReference type="Rhea" id="RHEA-COMP:17339"/>
        <dbReference type="Rhea" id="RHEA-COMP:17340"/>
        <dbReference type="ChEBI" id="CHEBI:33019"/>
        <dbReference type="ChEBI" id="CHEBI:61560"/>
        <dbReference type="ChEBI" id="CHEBI:173112"/>
        <dbReference type="EC" id="2.7.7.7"/>
    </reaction>
</comment>
<dbReference type="InterPro" id="IPR035965">
    <property type="entry name" value="PAS-like_dom_sf"/>
</dbReference>
<dbReference type="STRING" id="1274631.LMTR13_05115"/>
<name>A0A1B1UA58_9BRAD</name>
<comment type="function">
    <text evidence="5">DNA polymerase III is a complex, multichain enzyme responsible for most of the replicative synthesis in bacteria. The epsilon subunit contain the editing function and is a proofreading 3'-5' exonuclease.</text>
</comment>
<dbReference type="SUPFAM" id="SSF53098">
    <property type="entry name" value="Ribonuclease H-like"/>
    <property type="match status" value="1"/>
</dbReference>
<dbReference type="KEGG" id="bic:LMTR13_05115"/>
<dbReference type="RefSeq" id="WP_065726938.1">
    <property type="nucleotide sequence ID" value="NZ_CP016428.1"/>
</dbReference>
<evidence type="ECO:0000256" key="7">
    <source>
        <dbReference type="ARBA" id="ARBA00049244"/>
    </source>
</evidence>
<reference evidence="10 11" key="1">
    <citation type="submission" date="2016-07" db="EMBL/GenBank/DDBJ databases">
        <title>Complete genome sequence of Bradyrhizobium icense LMTR 13T, a potential inoculant strain isolated from lima bean (Phaseolus lunatus) in Peru.</title>
        <authorList>
            <person name="Ormeno-Orrillo E."/>
            <person name="Duran D."/>
            <person name="Rogel M.A."/>
            <person name="Rey L."/>
            <person name="Imperial J."/>
            <person name="Ruiz-Argueso T."/>
            <person name="Martinez-Romero E."/>
        </authorList>
    </citation>
    <scope>NUCLEOTIDE SEQUENCE [LARGE SCALE GENOMIC DNA]</scope>
    <source>
        <strain evidence="10 11">LMTR 13</strain>
    </source>
</reference>
<gene>
    <name evidence="10" type="ORF">LMTR13_05115</name>
</gene>
<evidence type="ECO:0000256" key="4">
    <source>
        <dbReference type="ARBA" id="ARBA00022839"/>
    </source>
</evidence>
<evidence type="ECO:0000259" key="9">
    <source>
        <dbReference type="SMART" id="SM00479"/>
    </source>
</evidence>
<evidence type="ECO:0000256" key="1">
    <source>
        <dbReference type="ARBA" id="ARBA00012417"/>
    </source>
</evidence>
<dbReference type="PANTHER" id="PTHR30231:SF4">
    <property type="entry name" value="PROTEIN NEN2"/>
    <property type="match status" value="1"/>
</dbReference>
<comment type="subunit">
    <text evidence="6">DNA polymerase III contains a core (composed of alpha, epsilon and theta chains) that associates with a tau subunit. This core dimerizes to form the POLIII' complex. PolIII' associates with the gamma complex (composed of gamma, delta, delta', psi and chi chains) and with the beta chain to form the complete DNA polymerase III complex.</text>
</comment>
<protein>
    <recommendedName>
        <fullName evidence="1">DNA-directed DNA polymerase</fullName>
        <ecNumber evidence="1">2.7.7.7</ecNumber>
    </recommendedName>
</protein>
<dbReference type="SUPFAM" id="SSF55874">
    <property type="entry name" value="ATPase domain of HSP90 chaperone/DNA topoisomerase II/histidine kinase"/>
    <property type="match status" value="1"/>
</dbReference>
<dbReference type="Proteomes" id="UP000092839">
    <property type="component" value="Chromosome"/>
</dbReference>
<keyword evidence="8" id="KW-0812">Transmembrane</keyword>
<evidence type="ECO:0000256" key="5">
    <source>
        <dbReference type="ARBA" id="ARBA00025483"/>
    </source>
</evidence>
<feature type="domain" description="Exonuclease" evidence="9">
    <location>
        <begin position="506"/>
        <end position="674"/>
    </location>
</feature>
<proteinExistence type="predicted"/>
<dbReference type="GO" id="GO:0008408">
    <property type="term" value="F:3'-5' exonuclease activity"/>
    <property type="evidence" value="ECO:0007669"/>
    <property type="project" value="TreeGrafter"/>
</dbReference>
<dbReference type="PANTHER" id="PTHR30231">
    <property type="entry name" value="DNA POLYMERASE III SUBUNIT EPSILON"/>
    <property type="match status" value="1"/>
</dbReference>
<dbReference type="InterPro" id="IPR013520">
    <property type="entry name" value="Ribonucl_H"/>
</dbReference>
<keyword evidence="3" id="KW-0378">Hydrolase</keyword>
<sequence length="701" mass="76646">MQAAVAIPILLAALALAAFAVSGVALWQAVQLGGAVGVYMSIAFAVVAALVALAWALLHVKLLKPLAALKRELLMQSQIRVDRPLAVDRGHLLNGLPTAVDKILGTLRAARGETQEAVDAATRRAEEQKSRLEAILLDLSEGVIVCNLEHRILLYNQAAARILNARDTLGLARSLFGVLTREPVLLTLELLLQRSEDAAGDEARSTAESTLDSTTRRFVCASVDLATLLQARLSLVREPSGRASGYVLTFADVGAELENVAQRDALLREVAMEWRRPLASLRAAAEMLAGELEAGERRVFQDIVGKEIGTLDRSFADVAQRYERLATGQWPLADIYSLDLFRAVRRHLADADGIQVTPVGVPVWIHADSHSLVLALEHLIRAVARHTAKAAFDIGAVVRGEYVYVEVVWDGAPLASAIIEAWLAEPLKGTIGNRTVHQIVERHGSELWSQALPEGRTCLRLPLRKTEQPRVPERLDRVAPMPELYDFDLFAPSTEAIRDTPLHKLNLVVFDTETTGLRPNEGDELISVGAVRVVNGRILTGETFERLINPSRVIPASTTRIHGITTEMVRDKPPAHVILPQFKSFIGDSVLVAYNAAFDMKFLENGAEQAGVKFDNPVLDALLLSMYLQPDVSDFSLTATAERLGVEVIRRHTAIGDAMTTAAIFVKLLDLLKARGIETLGQAARISSRMMEQRRQQAQLT</sequence>
<dbReference type="FunFam" id="3.30.420.10:FF:000045">
    <property type="entry name" value="3'-5' exonuclease DinG"/>
    <property type="match status" value="1"/>
</dbReference>
<dbReference type="InterPro" id="IPR006054">
    <property type="entry name" value="DnaQ"/>
</dbReference>
<dbReference type="SUPFAM" id="SSF55785">
    <property type="entry name" value="PYP-like sensor domain (PAS domain)"/>
    <property type="match status" value="1"/>
</dbReference>
<evidence type="ECO:0000256" key="8">
    <source>
        <dbReference type="SAM" id="Phobius"/>
    </source>
</evidence>
<dbReference type="GO" id="GO:0006260">
    <property type="term" value="P:DNA replication"/>
    <property type="evidence" value="ECO:0007669"/>
    <property type="project" value="InterPro"/>
</dbReference>
<evidence type="ECO:0000313" key="10">
    <source>
        <dbReference type="EMBL" id="ANV99643.1"/>
    </source>
</evidence>
<keyword evidence="11" id="KW-1185">Reference proteome</keyword>
<dbReference type="NCBIfam" id="TIGR00573">
    <property type="entry name" value="dnaq"/>
    <property type="match status" value="1"/>
</dbReference>
<dbReference type="SMART" id="SM00479">
    <property type="entry name" value="EXOIII"/>
    <property type="match status" value="1"/>
</dbReference>
<dbReference type="Gene3D" id="3.30.420.10">
    <property type="entry name" value="Ribonuclease H-like superfamily/Ribonuclease H"/>
    <property type="match status" value="1"/>
</dbReference>
<dbReference type="AlphaFoldDB" id="A0A1B1UA58"/>
<dbReference type="CDD" id="cd06127">
    <property type="entry name" value="DEDDh"/>
    <property type="match status" value="1"/>
</dbReference>